<dbReference type="EMBL" id="CP151651">
    <property type="protein sequence ID" value="WZP05563.1"/>
    <property type="molecule type" value="Genomic_DNA"/>
</dbReference>
<proteinExistence type="predicted"/>
<name>A0ABZ2ZBU3_9BACI</name>
<protein>
    <submittedName>
        <fullName evidence="1">Uncharacterized protein</fullName>
    </submittedName>
</protein>
<reference evidence="1 2" key="1">
    <citation type="submission" date="2024-04" db="EMBL/GenBank/DDBJ databases">
        <title>Screening of coral probiotics and analysis of their probiotic properties.</title>
        <authorList>
            <person name="Wang S."/>
        </authorList>
    </citation>
    <scope>NUCLEOTIDE SEQUENCE [LARGE SCALE GENOMIC DNA]</scope>
    <source>
        <strain evidence="1 2">GXU-Z9</strain>
    </source>
</reference>
<evidence type="ECO:0000313" key="2">
    <source>
        <dbReference type="Proteomes" id="UP001472074"/>
    </source>
</evidence>
<gene>
    <name evidence="1" type="ORF">AADC60_15840</name>
</gene>
<accession>A0ABZ2ZBU3</accession>
<dbReference type="RefSeq" id="WP_175502126.1">
    <property type="nucleotide sequence ID" value="NZ_CP151651.1"/>
</dbReference>
<keyword evidence="2" id="KW-1185">Reference proteome</keyword>
<sequence>MFVLRKCWWCEPLPSAFEGCADSTLRNERKGQEFLAYAERKLPNF</sequence>
<evidence type="ECO:0000313" key="1">
    <source>
        <dbReference type="EMBL" id="WZP05563.1"/>
    </source>
</evidence>
<organism evidence="1 2">
    <name type="scientific">Cytobacillus pseudoceanisediminis</name>
    <dbReference type="NCBI Taxonomy" id="3051614"/>
    <lineage>
        <taxon>Bacteria</taxon>
        <taxon>Bacillati</taxon>
        <taxon>Bacillota</taxon>
        <taxon>Bacilli</taxon>
        <taxon>Bacillales</taxon>
        <taxon>Bacillaceae</taxon>
        <taxon>Cytobacillus</taxon>
    </lineage>
</organism>
<dbReference type="Proteomes" id="UP001472074">
    <property type="component" value="Chromosome"/>
</dbReference>